<protein>
    <submittedName>
        <fullName evidence="1">Uncharacterized protein</fullName>
    </submittedName>
</protein>
<name>A0AAE3T5R7_RALSL</name>
<reference evidence="1" key="1">
    <citation type="submission" date="2021-09" db="EMBL/GenBank/DDBJ databases">
        <title>Genomic analysis of Ralstonia spp.</title>
        <authorList>
            <person name="Aburjaile F."/>
            <person name="Ariute J.C."/>
            <person name="Pais A.K.L."/>
            <person name="Albuquerque G.M.R."/>
            <person name="Silva A.M.F."/>
            <person name="Brenig B."/>
            <person name="Azevedo V."/>
            <person name="Matiuzzi M."/>
            <person name="Ramos R."/>
            <person name="Goes-Neto A."/>
            <person name="Soares S."/>
            <person name="Iseppon A.M.B."/>
            <person name="Souza E."/>
            <person name="Gama M."/>
        </authorList>
    </citation>
    <scope>NUCLEOTIDE SEQUENCE</scope>
    <source>
        <strain evidence="1">B4</strain>
    </source>
</reference>
<proteinExistence type="predicted"/>
<dbReference type="RefSeq" id="WP_184849595.1">
    <property type="nucleotide sequence ID" value="NZ_JABZEH010000001.1"/>
</dbReference>
<sequence>MAITSMIKNIITMIFGMKTLFYADVFSENEIISLDRDSFSECFLASVAEWVVGRVGVPNPLDEIFKLLRAKFRENFDAYDFWLLMGDSVWQSDTKLARHKGLFGKLKLGGEDFGSNAECCEAVIEQDGKIKLFGAIKMEEEVDDISKFMRPGSCTYIAARDRNSDWKFPIYAGWSGEWRQDIDVISKIVGNGGVILRRTGFFDDPEIGLQALGSQEILGKIVL</sequence>
<dbReference type="AlphaFoldDB" id="A0AAE3T5R7"/>
<dbReference type="EMBL" id="JAIVEX010000010">
    <property type="protein sequence ID" value="MDB0523797.1"/>
    <property type="molecule type" value="Genomic_DNA"/>
</dbReference>
<evidence type="ECO:0000313" key="1">
    <source>
        <dbReference type="EMBL" id="MDB0523797.1"/>
    </source>
</evidence>
<dbReference type="Proteomes" id="UP001143674">
    <property type="component" value="Unassembled WGS sequence"/>
</dbReference>
<comment type="caution">
    <text evidence="1">The sequence shown here is derived from an EMBL/GenBank/DDBJ whole genome shotgun (WGS) entry which is preliminary data.</text>
</comment>
<organism evidence="1 2">
    <name type="scientific">Ralstonia solanacearum</name>
    <name type="common">Pseudomonas solanacearum</name>
    <dbReference type="NCBI Taxonomy" id="305"/>
    <lineage>
        <taxon>Bacteria</taxon>
        <taxon>Pseudomonadati</taxon>
        <taxon>Pseudomonadota</taxon>
        <taxon>Betaproteobacteria</taxon>
        <taxon>Burkholderiales</taxon>
        <taxon>Burkholderiaceae</taxon>
        <taxon>Ralstonia</taxon>
        <taxon>Ralstonia solanacearum species complex</taxon>
    </lineage>
</organism>
<gene>
    <name evidence="1" type="ORF">LBW55_19525</name>
</gene>
<evidence type="ECO:0000313" key="2">
    <source>
        <dbReference type="Proteomes" id="UP001143674"/>
    </source>
</evidence>
<accession>A0AAE3T5R7</accession>